<dbReference type="InterPro" id="IPR036465">
    <property type="entry name" value="vWFA_dom_sf"/>
</dbReference>
<dbReference type="KEGG" id="taqu:KDW03_04330"/>
<evidence type="ECO:0000313" key="2">
    <source>
        <dbReference type="EMBL" id="URA11035.1"/>
    </source>
</evidence>
<protein>
    <submittedName>
        <fullName evidence="2">DUF58 domain-containing protein</fullName>
    </submittedName>
</protein>
<dbReference type="InterPro" id="IPR002881">
    <property type="entry name" value="DUF58"/>
</dbReference>
<dbReference type="EMBL" id="CP073355">
    <property type="protein sequence ID" value="URA11035.1"/>
    <property type="molecule type" value="Genomic_DNA"/>
</dbReference>
<reference evidence="2" key="1">
    <citation type="submission" date="2021-04" db="EMBL/GenBank/DDBJ databases">
        <authorList>
            <person name="Postec A."/>
        </authorList>
    </citation>
    <scope>NUCLEOTIDE SEQUENCE</scope>
    <source>
        <strain evidence="2">F1F22</strain>
    </source>
</reference>
<gene>
    <name evidence="2" type="ORF">KDW03_04330</name>
</gene>
<dbReference type="Pfam" id="PF01882">
    <property type="entry name" value="DUF58"/>
    <property type="match status" value="1"/>
</dbReference>
<evidence type="ECO:0000259" key="1">
    <source>
        <dbReference type="Pfam" id="PF01882"/>
    </source>
</evidence>
<accession>A0AAX3BFT3</accession>
<dbReference type="RefSeq" id="WP_271436167.1">
    <property type="nucleotide sequence ID" value="NZ_CP073355.1"/>
</dbReference>
<keyword evidence="3" id="KW-1185">Reference proteome</keyword>
<evidence type="ECO:0000313" key="3">
    <source>
        <dbReference type="Proteomes" id="UP001056539"/>
    </source>
</evidence>
<feature type="domain" description="DUF58" evidence="1">
    <location>
        <begin position="51"/>
        <end position="221"/>
    </location>
</feature>
<proteinExistence type="predicted"/>
<name>A0AAX3BFT3_9SPIR</name>
<sequence>MDKTLNLPPDSIQKIISRVKHLEIRARKLIRDQITSQYHSIFKGKGIEFSDVREYTYGDDVRDIDWNVTARMREPYVKQFVEERQLTVYFVVDVSDSTRYGQTISKRQIMAEIAAFLGFIAYYNQDKVGMILHTTEVEQFVPAKHDYSQLLRIIRDIWYYTPKFRGTSLAHSFEEASSLLKKSAILFLMSDFLDGEYDKALSRLCDRHEVIPLVIHDKSEKNAFHPLLVPWQKSLPLLAFFEDIETGQNETRVVGASHAYDQYKQFYTSVFHHFGLEYLELSSGEDYFKSVEKLLKQMTRVRRQLRN</sequence>
<organism evidence="2 3">
    <name type="scientific">Thermospira aquatica</name>
    <dbReference type="NCBI Taxonomy" id="2828656"/>
    <lineage>
        <taxon>Bacteria</taxon>
        <taxon>Pseudomonadati</taxon>
        <taxon>Spirochaetota</taxon>
        <taxon>Spirochaetia</taxon>
        <taxon>Brevinematales</taxon>
        <taxon>Thermospiraceae</taxon>
        <taxon>Thermospira</taxon>
    </lineage>
</organism>
<reference evidence="2" key="2">
    <citation type="submission" date="2022-06" db="EMBL/GenBank/DDBJ databases">
        <title>Thermospira aquatica gen. nov., sp. nov.</title>
        <authorList>
            <person name="Ben Ali Gam Z."/>
            <person name="Labat M."/>
        </authorList>
    </citation>
    <scope>NUCLEOTIDE SEQUENCE</scope>
    <source>
        <strain evidence="2">F1F22</strain>
    </source>
</reference>
<dbReference type="PANTHER" id="PTHR33608:SF6">
    <property type="entry name" value="BLL2464 PROTEIN"/>
    <property type="match status" value="1"/>
</dbReference>
<dbReference type="SUPFAM" id="SSF53300">
    <property type="entry name" value="vWA-like"/>
    <property type="match status" value="1"/>
</dbReference>
<dbReference type="Gene3D" id="3.40.50.410">
    <property type="entry name" value="von Willebrand factor, type A domain"/>
    <property type="match status" value="1"/>
</dbReference>
<dbReference type="Proteomes" id="UP001056539">
    <property type="component" value="Chromosome"/>
</dbReference>
<dbReference type="AlphaFoldDB" id="A0AAX3BFT3"/>
<dbReference type="PANTHER" id="PTHR33608">
    <property type="entry name" value="BLL2464 PROTEIN"/>
    <property type="match status" value="1"/>
</dbReference>